<dbReference type="UniPathway" id="UPA00040"/>
<dbReference type="Proteomes" id="UP000612362">
    <property type="component" value="Unassembled WGS sequence"/>
</dbReference>
<dbReference type="GO" id="GO:0016747">
    <property type="term" value="F:acyltransferase activity, transferring groups other than amino-acyl groups"/>
    <property type="evidence" value="ECO:0007669"/>
    <property type="project" value="InterPro"/>
</dbReference>
<keyword evidence="7" id="KW-1185">Reference proteome</keyword>
<dbReference type="PANTHER" id="PTHR10625:SF10">
    <property type="entry name" value="HISTONE DEACETYLASE HDAC1"/>
    <property type="match status" value="1"/>
</dbReference>
<gene>
    <name evidence="6" type="ORF">KSX_68980</name>
</gene>
<evidence type="ECO:0000259" key="5">
    <source>
        <dbReference type="PROSITE" id="PS51186"/>
    </source>
</evidence>
<dbReference type="GO" id="GO:0004407">
    <property type="term" value="F:histone deacetylase activity"/>
    <property type="evidence" value="ECO:0007669"/>
    <property type="project" value="TreeGrafter"/>
</dbReference>
<comment type="caution">
    <text evidence="6">The sequence shown here is derived from an EMBL/GenBank/DDBJ whole genome shotgun (WGS) entry which is preliminary data.</text>
</comment>
<dbReference type="PANTHER" id="PTHR10625">
    <property type="entry name" value="HISTONE DEACETYLASE HDAC1-RELATED"/>
    <property type="match status" value="1"/>
</dbReference>
<sequence>MAHPPDDHHAYLLFEPDELQYDFGPYHPMQSQRLQAFIELLETSCLWDPKCQGKKIAARAASLEELQLIHSLAYIEAVQYLSKPATDAQGQEGRCQLAERYGFAHGDTRVFPGMHEAAAMITGGTLTALRSVMGLPQEGQFTGERPHHVFYPAGGWHHAQADHASGFCVYNDLAVGLAHILQACEAKIAYIDFDAHHGDGVQNAFYDEPRIMTISLHETGRYLFPGTGDVLEVGRGSGYGYAVNIPLEPFTDDDSYIEVMNMALAPLLASFAPDLLVSMHGCDTHAWDPLSHLQLSMRGLREQARLAHQLAHTYCSGRWVAVGGGGYDLYRVVPRAWSMLWAEMSQQLVPPLLPDVWVRRWQTVWEASRYQESASASEEAKRNAQFPITFDDAPDSIPTLPQSDVMYVCNRDTVALVRRLLLPSAIRQAFPLSSYRASTPLTSLFDLLHPNGHDVPSRFHMLETARGTVFLRDFCPASLVERLHVEQGLHAFARLPEREHDLLLSIARNPDCTLTLAHTSAGEIIGQVTIAPLDEWWEEVENAYEIAIEVSSHWRGLGIARELLAFTLDMETLEEMLLCALGLSWHWDLEGLRMSPHRYRLMLTHLFATQQFVEYETTEPDIAMEPANVLLVRVGKHVDARSRERFLHVLLRTSLLKRQ</sequence>
<evidence type="ECO:0000256" key="3">
    <source>
        <dbReference type="ARBA" id="ARBA00020218"/>
    </source>
</evidence>
<dbReference type="InterPro" id="IPR000182">
    <property type="entry name" value="GNAT_dom"/>
</dbReference>
<dbReference type="GO" id="GO:0045150">
    <property type="term" value="P:acetoin catabolic process"/>
    <property type="evidence" value="ECO:0007669"/>
    <property type="project" value="UniProtKB-UniPathway"/>
</dbReference>
<dbReference type="Pfam" id="PF00583">
    <property type="entry name" value="Acetyltransf_1"/>
    <property type="match status" value="1"/>
</dbReference>
<evidence type="ECO:0000256" key="2">
    <source>
        <dbReference type="ARBA" id="ARBA00005947"/>
    </source>
</evidence>
<dbReference type="RefSeq" id="WP_220197909.1">
    <property type="nucleotide sequence ID" value="NZ_BNJF01000004.1"/>
</dbReference>
<dbReference type="InterPro" id="IPR016181">
    <property type="entry name" value="Acyl_CoA_acyltransferase"/>
</dbReference>
<dbReference type="GO" id="GO:0040029">
    <property type="term" value="P:epigenetic regulation of gene expression"/>
    <property type="evidence" value="ECO:0007669"/>
    <property type="project" value="TreeGrafter"/>
</dbReference>
<comment type="pathway">
    <text evidence="1">Ketone degradation; acetoin degradation.</text>
</comment>
<dbReference type="InterPro" id="IPR023696">
    <property type="entry name" value="Ureohydrolase_dom_sf"/>
</dbReference>
<dbReference type="Gene3D" id="3.40.630.30">
    <property type="match status" value="1"/>
</dbReference>
<dbReference type="SUPFAM" id="SSF55729">
    <property type="entry name" value="Acyl-CoA N-acyltransferases (Nat)"/>
    <property type="match status" value="1"/>
</dbReference>
<dbReference type="SUPFAM" id="SSF52768">
    <property type="entry name" value="Arginase/deacetylase"/>
    <property type="match status" value="1"/>
</dbReference>
<dbReference type="InterPro" id="IPR003085">
    <property type="entry name" value="AcuC"/>
</dbReference>
<dbReference type="InterPro" id="IPR023801">
    <property type="entry name" value="His_deacetylse_dom"/>
</dbReference>
<evidence type="ECO:0000313" key="6">
    <source>
        <dbReference type="EMBL" id="GHO48735.1"/>
    </source>
</evidence>
<feature type="domain" description="N-acetyltransferase" evidence="5">
    <location>
        <begin position="469"/>
        <end position="659"/>
    </location>
</feature>
<dbReference type="CDD" id="cd09994">
    <property type="entry name" value="HDAC_AcuC_like"/>
    <property type="match status" value="1"/>
</dbReference>
<dbReference type="AlphaFoldDB" id="A0A8J3I8E8"/>
<evidence type="ECO:0000256" key="4">
    <source>
        <dbReference type="ARBA" id="ARBA00022627"/>
    </source>
</evidence>
<keyword evidence="4" id="KW-0006">Acetoin catabolism</keyword>
<dbReference type="PRINTS" id="PR01270">
    <property type="entry name" value="HDASUPER"/>
</dbReference>
<dbReference type="EMBL" id="BNJF01000004">
    <property type="protein sequence ID" value="GHO48735.1"/>
    <property type="molecule type" value="Genomic_DNA"/>
</dbReference>
<comment type="similarity">
    <text evidence="2">Belongs to the histone deacetylase family.</text>
</comment>
<dbReference type="PROSITE" id="PS51186">
    <property type="entry name" value="GNAT"/>
    <property type="match status" value="1"/>
</dbReference>
<proteinExistence type="inferred from homology"/>
<dbReference type="InterPro" id="IPR000286">
    <property type="entry name" value="HDACs"/>
</dbReference>
<accession>A0A8J3I8E8</accession>
<evidence type="ECO:0000313" key="7">
    <source>
        <dbReference type="Proteomes" id="UP000612362"/>
    </source>
</evidence>
<evidence type="ECO:0000256" key="1">
    <source>
        <dbReference type="ARBA" id="ARBA00005101"/>
    </source>
</evidence>
<name>A0A8J3I8E8_9CHLR</name>
<reference evidence="6" key="1">
    <citation type="submission" date="2020-10" db="EMBL/GenBank/DDBJ databases">
        <title>Taxonomic study of unclassified bacteria belonging to the class Ktedonobacteria.</title>
        <authorList>
            <person name="Yabe S."/>
            <person name="Wang C.M."/>
            <person name="Zheng Y."/>
            <person name="Sakai Y."/>
            <person name="Cavaletti L."/>
            <person name="Monciardini P."/>
            <person name="Donadio S."/>
        </authorList>
    </citation>
    <scope>NUCLEOTIDE SEQUENCE</scope>
    <source>
        <strain evidence="6">SOSP1-1</strain>
    </source>
</reference>
<protein>
    <recommendedName>
        <fullName evidence="3">Acetoin utilization protein AcuC</fullName>
    </recommendedName>
</protein>
<organism evidence="6 7">
    <name type="scientific">Ktedonospora formicarum</name>
    <dbReference type="NCBI Taxonomy" id="2778364"/>
    <lineage>
        <taxon>Bacteria</taxon>
        <taxon>Bacillati</taxon>
        <taxon>Chloroflexota</taxon>
        <taxon>Ktedonobacteria</taxon>
        <taxon>Ktedonobacterales</taxon>
        <taxon>Ktedonobacteraceae</taxon>
        <taxon>Ktedonospora</taxon>
    </lineage>
</organism>
<dbReference type="InterPro" id="IPR037138">
    <property type="entry name" value="His_deacetylse_dom_sf"/>
</dbReference>
<dbReference type="Gene3D" id="3.40.800.20">
    <property type="entry name" value="Histone deacetylase domain"/>
    <property type="match status" value="1"/>
</dbReference>
<dbReference type="Pfam" id="PF00850">
    <property type="entry name" value="Hist_deacetyl"/>
    <property type="match status" value="1"/>
</dbReference>